<sequence>MKFSRQLVISSLAVLVLSACSSTPAERRQAKDDYAYLDAKDFHQWAMPEGTTIHFYPDYQIPQGNYHGSVGDKVDIRPPQQILELIPGARAEVSNGDALLWMVRQDEADKVWNTTKQALTDNKVPMVKTTDTLLETAWVRWASKDEDGEIDARYQISRVQANHRFGIKVHLVDFRSEGTQKTPSPEYKSRYTAYMANMITTRYDSDLRHEEMRKAQRLVKHIPITFGYDRSGLPVMIARAEYDVFWQRLPQILTPMGFNITDRNRSQGTVKVKYNEPDSDFWTAHNTQPIDLDSGEYTLLLGDLGNRTSINLTDSKGKPVKEDILKALVPLWSSVVAKSPAPAEK</sequence>
<evidence type="ECO:0000256" key="5">
    <source>
        <dbReference type="SAM" id="SignalP"/>
    </source>
</evidence>
<dbReference type="NCBIfam" id="NF008674">
    <property type="entry name" value="PRK11679.1"/>
    <property type="match status" value="1"/>
</dbReference>
<feature type="signal peptide" evidence="5">
    <location>
        <begin position="1"/>
        <end position="25"/>
    </location>
</feature>
<dbReference type="InterPro" id="IPR010653">
    <property type="entry name" value="NlpB/DapX"/>
</dbReference>
<comment type="subunit">
    <text evidence="4">Part of the Bam complex.</text>
</comment>
<reference evidence="6 7" key="1">
    <citation type="submission" date="2019-10" db="EMBL/GenBank/DDBJ databases">
        <title>Vibrio sp. nov. isolated from a shrimp pond.</title>
        <authorList>
            <person name="Gomez-Gil B."/>
            <person name="Enciso-Ibarra J."/>
            <person name="Enciso-Ibarra K."/>
            <person name="Bolan-Mejia C."/>
        </authorList>
    </citation>
    <scope>NUCLEOTIDE SEQUENCE [LARGE SCALE GENOMIC DNA]</scope>
    <source>
        <strain evidence="6 7">CAIM 722</strain>
    </source>
</reference>
<dbReference type="InterPro" id="IPR042268">
    <property type="entry name" value="BamC_C"/>
</dbReference>
<keyword evidence="2 4" id="KW-0472">Membrane</keyword>
<keyword evidence="7" id="KW-1185">Reference proteome</keyword>
<keyword evidence="4" id="KW-0564">Palmitate</keyword>
<gene>
    <name evidence="4 6" type="primary">bamC</name>
    <name evidence="6" type="ORF">F9817_02325</name>
</gene>
<dbReference type="GO" id="GO:0051205">
    <property type="term" value="P:protein insertion into membrane"/>
    <property type="evidence" value="ECO:0007669"/>
    <property type="project" value="UniProtKB-UniRule"/>
</dbReference>
<dbReference type="Gene3D" id="3.30.310.170">
    <property type="entry name" value="Outer membrane protein assembly factor BamC"/>
    <property type="match status" value="1"/>
</dbReference>
<comment type="function">
    <text evidence="4">Part of the outer membrane protein assembly complex, which is involved in assembly and insertion of beta-barrel proteins into the outer membrane.</text>
</comment>
<name>A0A7X4LHH1_9VIBR</name>
<accession>A0A7X4LHH1</accession>
<keyword evidence="4" id="KW-0449">Lipoprotein</keyword>
<dbReference type="GO" id="GO:0009279">
    <property type="term" value="C:cell outer membrane"/>
    <property type="evidence" value="ECO:0007669"/>
    <property type="project" value="UniProtKB-SubCell"/>
</dbReference>
<dbReference type="AlphaFoldDB" id="A0A7X4LHH1"/>
<dbReference type="RefSeq" id="WP_161153354.1">
    <property type="nucleotide sequence ID" value="NZ_WEKT01000003.1"/>
</dbReference>
<comment type="similarity">
    <text evidence="4">Belongs to the BamC family.</text>
</comment>
<dbReference type="GO" id="GO:0043165">
    <property type="term" value="P:Gram-negative-bacterium-type cell outer membrane assembly"/>
    <property type="evidence" value="ECO:0007669"/>
    <property type="project" value="UniProtKB-UniRule"/>
</dbReference>
<dbReference type="PROSITE" id="PS51257">
    <property type="entry name" value="PROKAR_LIPOPROTEIN"/>
    <property type="match status" value="1"/>
</dbReference>
<dbReference type="Proteomes" id="UP000462621">
    <property type="component" value="Unassembled WGS sequence"/>
</dbReference>
<dbReference type="EMBL" id="WEKT01000003">
    <property type="protein sequence ID" value="MZI92040.1"/>
    <property type="molecule type" value="Genomic_DNA"/>
</dbReference>
<evidence type="ECO:0000313" key="6">
    <source>
        <dbReference type="EMBL" id="MZI92040.1"/>
    </source>
</evidence>
<evidence type="ECO:0000256" key="2">
    <source>
        <dbReference type="ARBA" id="ARBA00023136"/>
    </source>
</evidence>
<dbReference type="Pfam" id="PF06804">
    <property type="entry name" value="Lipoprotein_18"/>
    <property type="match status" value="1"/>
</dbReference>
<dbReference type="InterPro" id="IPR014524">
    <property type="entry name" value="BamC"/>
</dbReference>
<keyword evidence="3 4" id="KW-0998">Cell outer membrane</keyword>
<dbReference type="PIRSF" id="PIRSF026343">
    <property type="entry name" value="NlpB"/>
    <property type="match status" value="1"/>
</dbReference>
<evidence type="ECO:0000256" key="4">
    <source>
        <dbReference type="HAMAP-Rule" id="MF_00924"/>
    </source>
</evidence>
<dbReference type="Gene3D" id="3.30.530.50">
    <property type="match status" value="1"/>
</dbReference>
<comment type="subcellular location">
    <subcellularLocation>
        <location evidence="4">Cell outer membrane</location>
        <topology evidence="4">Lipid-anchor</topology>
    </subcellularLocation>
</comment>
<evidence type="ECO:0000256" key="3">
    <source>
        <dbReference type="ARBA" id="ARBA00023237"/>
    </source>
</evidence>
<proteinExistence type="inferred from homology"/>
<evidence type="ECO:0000313" key="7">
    <source>
        <dbReference type="Proteomes" id="UP000462621"/>
    </source>
</evidence>
<dbReference type="HAMAP" id="MF_00924">
    <property type="entry name" value="OM_assembly_BamC"/>
    <property type="match status" value="1"/>
</dbReference>
<feature type="chain" id="PRO_5031659013" description="Outer membrane protein assembly factor BamC" evidence="5">
    <location>
        <begin position="26"/>
        <end position="345"/>
    </location>
</feature>
<protein>
    <recommendedName>
        <fullName evidence="4">Outer membrane protein assembly factor BamC</fullName>
    </recommendedName>
</protein>
<comment type="caution">
    <text evidence="6">The sequence shown here is derived from an EMBL/GenBank/DDBJ whole genome shotgun (WGS) entry which is preliminary data.</text>
</comment>
<evidence type="ECO:0000256" key="1">
    <source>
        <dbReference type="ARBA" id="ARBA00022729"/>
    </source>
</evidence>
<keyword evidence="1 4" id="KW-0732">Signal</keyword>
<organism evidence="6 7">
    <name type="scientific">Vibrio eleionomae</name>
    <dbReference type="NCBI Taxonomy" id="2653505"/>
    <lineage>
        <taxon>Bacteria</taxon>
        <taxon>Pseudomonadati</taxon>
        <taxon>Pseudomonadota</taxon>
        <taxon>Gammaproteobacteria</taxon>
        <taxon>Vibrionales</taxon>
        <taxon>Vibrionaceae</taxon>
        <taxon>Vibrio</taxon>
    </lineage>
</organism>